<dbReference type="Proteomes" id="UP000702964">
    <property type="component" value="Unassembled WGS sequence"/>
</dbReference>
<dbReference type="PRINTS" id="PR01607">
    <property type="entry name" value="APYRASEFAMLY"/>
</dbReference>
<gene>
    <name evidence="5" type="ORF">G195_001884</name>
</gene>
<comment type="similarity">
    <text evidence="1 3">Belongs to the 5'-nucleotidase family.</text>
</comment>
<evidence type="ECO:0000256" key="1">
    <source>
        <dbReference type="ARBA" id="ARBA00006654"/>
    </source>
</evidence>
<dbReference type="GO" id="GO:0003677">
    <property type="term" value="F:DNA binding"/>
    <property type="evidence" value="ECO:0007669"/>
    <property type="project" value="InterPro"/>
</dbReference>
<dbReference type="SUPFAM" id="SSF56300">
    <property type="entry name" value="Metallo-dependent phosphatases"/>
    <property type="match status" value="1"/>
</dbReference>
<accession>A0A8J4STU8</accession>
<dbReference type="SUPFAM" id="SSF55816">
    <property type="entry name" value="5'-nucleotidase (syn. UDP-sugar hydrolase), C-terminal domain"/>
    <property type="match status" value="1"/>
</dbReference>
<reference evidence="5" key="1">
    <citation type="journal article" date="2015" name="Genom Data">
        <title>Draft genome sequences of Phytophthora kernoviae and Phytophthora ramorum lineage EU2 from Scotland.</title>
        <authorList>
            <person name="Sambles C."/>
            <person name="Schlenzig A."/>
            <person name="O'Neill P."/>
            <person name="Grant M."/>
            <person name="Studholme D.J."/>
        </authorList>
    </citation>
    <scope>NUCLEOTIDE SEQUENCE</scope>
    <source>
        <strain evidence="5">00238/432</strain>
    </source>
</reference>
<evidence type="ECO:0000256" key="2">
    <source>
        <dbReference type="ARBA" id="ARBA00022729"/>
    </source>
</evidence>
<dbReference type="Gene3D" id="1.10.260.40">
    <property type="entry name" value="lambda repressor-like DNA-binding domains"/>
    <property type="match status" value="1"/>
</dbReference>
<name>A0A8J4STU8_9STRA</name>
<comment type="caution">
    <text evidence="5">The sequence shown here is derived from an EMBL/GenBank/DDBJ whole genome shotgun (WGS) entry which is preliminary data.</text>
</comment>
<sequence length="561" mass="60584">MVEHAFGPYLKQLREQQGYSINQLAEAAGISNSQISRIENGVRGVPKPATIRKISDALSVPYADMMKQAGYLEVSNTAIELQEAPEWATYKDRRDFKKMLEDEDDLMFDGIPLDDEDKKRIKDVLTGFASAATDTTPGTGKHITILHTNDTHARAVESSPAMGFAKVAGIADKYRSENSNTLLLDAGDAVHGTTFATLVNGESIVKVMNEMGYQAIVPGNHEFNYGSKRLLELADMMNFPMISANVKKKDGTRLFEPYLIKEVNGVKIGIIALSTPETMYKTNPKNVEGLDITDPSAEAKVLVNEIRSKVDVVVVLGHLGQDASSTDTSLKVVKEVPGIDVFIDGHSHTVLQDGLVSDNGTLIASAGEYTNFVGVIDLWVDGGKVTKKQATLIDETEAKDIKPNEKVAALVNSIQKEQEPILKEEVANTAILLDGKREQVRAGETNLGDLLADAIRDVSKADIALTNGGGIRSSIEKALENGVGSYPEPSGGFPQVSGMTFSIDSSAAKGSRVHSVMIGDKALDPKATYTLATNDFTAVGGDEYTMFAKYATSGIIHFFEF</sequence>
<dbReference type="AlphaFoldDB" id="A0A8J4STU8"/>
<evidence type="ECO:0000313" key="5">
    <source>
        <dbReference type="EMBL" id="KAF4323921.1"/>
    </source>
</evidence>
<dbReference type="Pfam" id="PF02872">
    <property type="entry name" value="5_nucleotid_C"/>
    <property type="match status" value="1"/>
</dbReference>
<feature type="domain" description="HTH cro/C1-type" evidence="4">
    <location>
        <begin position="10"/>
        <end position="65"/>
    </location>
</feature>
<evidence type="ECO:0000313" key="6">
    <source>
        <dbReference type="Proteomes" id="UP000702964"/>
    </source>
</evidence>
<protein>
    <recommendedName>
        <fullName evidence="4">HTH cro/C1-type domain-containing protein</fullName>
    </recommendedName>
</protein>
<dbReference type="SMART" id="SM00530">
    <property type="entry name" value="HTH_XRE"/>
    <property type="match status" value="1"/>
</dbReference>
<dbReference type="InterPro" id="IPR001387">
    <property type="entry name" value="Cro/C1-type_HTH"/>
</dbReference>
<dbReference type="InterPro" id="IPR008334">
    <property type="entry name" value="5'-Nucleotdase_C"/>
</dbReference>
<dbReference type="InterPro" id="IPR036907">
    <property type="entry name" value="5'-Nucleotdase_C_sf"/>
</dbReference>
<dbReference type="GO" id="GO:0000166">
    <property type="term" value="F:nucleotide binding"/>
    <property type="evidence" value="ECO:0007669"/>
    <property type="project" value="UniProtKB-KW"/>
</dbReference>
<dbReference type="GO" id="GO:0016787">
    <property type="term" value="F:hydrolase activity"/>
    <property type="evidence" value="ECO:0007669"/>
    <property type="project" value="UniProtKB-KW"/>
</dbReference>
<evidence type="ECO:0000256" key="3">
    <source>
        <dbReference type="RuleBase" id="RU362119"/>
    </source>
</evidence>
<proteinExistence type="inferred from homology"/>
<dbReference type="PANTHER" id="PTHR11575:SF24">
    <property type="entry name" value="5'-NUCLEOTIDASE"/>
    <property type="match status" value="1"/>
</dbReference>
<reference evidence="5" key="2">
    <citation type="submission" date="2020-02" db="EMBL/GenBank/DDBJ databases">
        <authorList>
            <person name="Studholme D.J."/>
        </authorList>
    </citation>
    <scope>NUCLEOTIDE SEQUENCE</scope>
    <source>
        <strain evidence="5">00238/432</strain>
    </source>
</reference>
<dbReference type="SUPFAM" id="SSF47413">
    <property type="entry name" value="lambda repressor-like DNA-binding domains"/>
    <property type="match status" value="1"/>
</dbReference>
<keyword evidence="3" id="KW-0547">Nucleotide-binding</keyword>
<keyword evidence="3" id="KW-0378">Hydrolase</keyword>
<dbReference type="CDD" id="cd00093">
    <property type="entry name" value="HTH_XRE"/>
    <property type="match status" value="1"/>
</dbReference>
<dbReference type="Gene3D" id="3.60.21.10">
    <property type="match status" value="1"/>
</dbReference>
<dbReference type="InterPro" id="IPR006179">
    <property type="entry name" value="5_nucleotidase/apyrase"/>
</dbReference>
<evidence type="ECO:0000259" key="4">
    <source>
        <dbReference type="PROSITE" id="PS50943"/>
    </source>
</evidence>
<dbReference type="EMBL" id="AOFI03000030">
    <property type="protein sequence ID" value="KAF4323921.1"/>
    <property type="molecule type" value="Genomic_DNA"/>
</dbReference>
<dbReference type="InterPro" id="IPR004843">
    <property type="entry name" value="Calcineurin-like_PHP"/>
</dbReference>
<dbReference type="PANTHER" id="PTHR11575">
    <property type="entry name" value="5'-NUCLEOTIDASE-RELATED"/>
    <property type="match status" value="1"/>
</dbReference>
<dbReference type="GO" id="GO:0009166">
    <property type="term" value="P:nucleotide catabolic process"/>
    <property type="evidence" value="ECO:0007669"/>
    <property type="project" value="InterPro"/>
</dbReference>
<dbReference type="PROSITE" id="PS50943">
    <property type="entry name" value="HTH_CROC1"/>
    <property type="match status" value="1"/>
</dbReference>
<dbReference type="Pfam" id="PF00149">
    <property type="entry name" value="Metallophos"/>
    <property type="match status" value="1"/>
</dbReference>
<dbReference type="InterPro" id="IPR010982">
    <property type="entry name" value="Lambda_DNA-bd_dom_sf"/>
</dbReference>
<dbReference type="Gene3D" id="3.90.780.10">
    <property type="entry name" value="5'-Nucleotidase, C-terminal domain"/>
    <property type="match status" value="2"/>
</dbReference>
<keyword evidence="2" id="KW-0732">Signal</keyword>
<dbReference type="InterPro" id="IPR029052">
    <property type="entry name" value="Metallo-depent_PP-like"/>
</dbReference>
<dbReference type="Pfam" id="PF01381">
    <property type="entry name" value="HTH_3"/>
    <property type="match status" value="1"/>
</dbReference>
<organism evidence="5 6">
    <name type="scientific">Phytophthora kernoviae 00238/432</name>
    <dbReference type="NCBI Taxonomy" id="1284355"/>
    <lineage>
        <taxon>Eukaryota</taxon>
        <taxon>Sar</taxon>
        <taxon>Stramenopiles</taxon>
        <taxon>Oomycota</taxon>
        <taxon>Peronosporomycetes</taxon>
        <taxon>Peronosporales</taxon>
        <taxon>Peronosporaceae</taxon>
        <taxon>Phytophthora</taxon>
    </lineage>
</organism>